<dbReference type="InterPro" id="IPR004606">
    <property type="entry name" value="Mop_domain"/>
</dbReference>
<dbReference type="GO" id="GO:1901238">
    <property type="term" value="F:ABC-type tungstate transporter activity"/>
    <property type="evidence" value="ECO:0007669"/>
    <property type="project" value="UniProtKB-EC"/>
</dbReference>
<feature type="domain" description="ABC transporter" evidence="11">
    <location>
        <begin position="2"/>
        <end position="230"/>
    </location>
</feature>
<evidence type="ECO:0000256" key="2">
    <source>
        <dbReference type="ARBA" id="ARBA00022448"/>
    </source>
</evidence>
<feature type="domain" description="Mop" evidence="12">
    <location>
        <begin position="298"/>
        <end position="362"/>
    </location>
</feature>
<dbReference type="SMART" id="SM00382">
    <property type="entry name" value="AAA"/>
    <property type="match status" value="1"/>
</dbReference>
<comment type="subunit">
    <text evidence="7">The complex is composed of two ATP-binding proteins (WtpC), two transmembrane proteins (WtpB) and a solute-binding protein (WtpA).</text>
</comment>
<comment type="similarity">
    <text evidence="6">Belongs to the ABC transporter superfamily. Sulfate/tungstate importer (TC 3.A.1.6) family.</text>
</comment>
<evidence type="ECO:0000259" key="12">
    <source>
        <dbReference type="PROSITE" id="PS51866"/>
    </source>
</evidence>
<comment type="subcellular location">
    <subcellularLocation>
        <location evidence="1">Cell membrane</location>
        <topology evidence="1">Peripheral membrane protein</topology>
    </subcellularLocation>
</comment>
<dbReference type="EMBL" id="MT631384">
    <property type="protein sequence ID" value="QNO49613.1"/>
    <property type="molecule type" value="Genomic_DNA"/>
</dbReference>
<dbReference type="GO" id="GO:0032991">
    <property type="term" value="C:protein-containing complex"/>
    <property type="evidence" value="ECO:0007669"/>
    <property type="project" value="UniProtKB-ARBA"/>
</dbReference>
<dbReference type="AlphaFoldDB" id="A0A7G9YNM9"/>
<dbReference type="GO" id="GO:0016887">
    <property type="term" value="F:ATP hydrolysis activity"/>
    <property type="evidence" value="ECO:0007669"/>
    <property type="project" value="InterPro"/>
</dbReference>
<evidence type="ECO:0000256" key="8">
    <source>
        <dbReference type="ARBA" id="ARBA00039025"/>
    </source>
</evidence>
<keyword evidence="2" id="KW-0813">Transport</keyword>
<dbReference type="SUPFAM" id="SSF50331">
    <property type="entry name" value="MOP-like"/>
    <property type="match status" value="1"/>
</dbReference>
<accession>A0A7G9YNM9</accession>
<dbReference type="SUPFAM" id="SSF52540">
    <property type="entry name" value="P-loop containing nucleoside triphosphate hydrolases"/>
    <property type="match status" value="1"/>
</dbReference>
<dbReference type="Pfam" id="PF00005">
    <property type="entry name" value="ABC_tran"/>
    <property type="match status" value="1"/>
</dbReference>
<name>A0A7G9YNM9_9EURY</name>
<protein>
    <recommendedName>
        <fullName evidence="9">Molybdate/tungstate import ATP-binding protein WtpC</fullName>
        <ecNumber evidence="8">7.3.2.6</ecNumber>
    </recommendedName>
</protein>
<evidence type="ECO:0000256" key="5">
    <source>
        <dbReference type="ARBA" id="ARBA00022840"/>
    </source>
</evidence>
<evidence type="ECO:0000256" key="7">
    <source>
        <dbReference type="ARBA" id="ARBA00038781"/>
    </source>
</evidence>
<dbReference type="InterPro" id="IPR005116">
    <property type="entry name" value="Transp-assoc_OB_typ1"/>
</dbReference>
<evidence type="ECO:0000259" key="11">
    <source>
        <dbReference type="PROSITE" id="PS50893"/>
    </source>
</evidence>
<evidence type="ECO:0000256" key="6">
    <source>
        <dbReference type="ARBA" id="ARBA00038307"/>
    </source>
</evidence>
<dbReference type="EC" id="7.3.2.6" evidence="8"/>
<dbReference type="Gene3D" id="2.40.50.100">
    <property type="match status" value="1"/>
</dbReference>
<comment type="catalytic activity">
    <reaction evidence="10">
        <text>tungstate(in) + ATP + H2O = tungstate(out) + ADP + phosphate + H(+)</text>
        <dbReference type="Rhea" id="RHEA:35027"/>
        <dbReference type="ChEBI" id="CHEBI:15377"/>
        <dbReference type="ChEBI" id="CHEBI:15378"/>
        <dbReference type="ChEBI" id="CHEBI:30616"/>
        <dbReference type="ChEBI" id="CHEBI:43474"/>
        <dbReference type="ChEBI" id="CHEBI:46502"/>
        <dbReference type="ChEBI" id="CHEBI:456216"/>
        <dbReference type="EC" id="7.3.2.6"/>
    </reaction>
</comment>
<dbReference type="InterPro" id="IPR050093">
    <property type="entry name" value="ABC_SmlMolc_Importer"/>
</dbReference>
<evidence type="ECO:0000256" key="3">
    <source>
        <dbReference type="ARBA" id="ARBA00022505"/>
    </source>
</evidence>
<evidence type="ECO:0000256" key="4">
    <source>
        <dbReference type="ARBA" id="ARBA00022741"/>
    </source>
</evidence>
<dbReference type="FunFam" id="3.40.50.300:FF:000133">
    <property type="entry name" value="Spermidine/putrescine import ATP-binding protein PotA"/>
    <property type="match status" value="1"/>
</dbReference>
<dbReference type="GO" id="GO:0015689">
    <property type="term" value="P:molybdate ion transport"/>
    <property type="evidence" value="ECO:0007669"/>
    <property type="project" value="InterPro"/>
</dbReference>
<dbReference type="PROSITE" id="PS50893">
    <property type="entry name" value="ABC_TRANSPORTER_2"/>
    <property type="match status" value="1"/>
</dbReference>
<keyword evidence="5 13" id="KW-0067">ATP-binding</keyword>
<dbReference type="InterPro" id="IPR003439">
    <property type="entry name" value="ABC_transporter-like_ATP-bd"/>
</dbReference>
<dbReference type="PROSITE" id="PS51866">
    <property type="entry name" value="MOP"/>
    <property type="match status" value="1"/>
</dbReference>
<evidence type="ECO:0000256" key="9">
    <source>
        <dbReference type="ARBA" id="ARBA00041133"/>
    </source>
</evidence>
<dbReference type="GO" id="GO:0005524">
    <property type="term" value="F:ATP binding"/>
    <property type="evidence" value="ECO:0007669"/>
    <property type="project" value="UniProtKB-KW"/>
</dbReference>
<dbReference type="PROSITE" id="PS00211">
    <property type="entry name" value="ABC_TRANSPORTER_1"/>
    <property type="match status" value="1"/>
</dbReference>
<keyword evidence="4" id="KW-0547">Nucleotide-binding</keyword>
<dbReference type="InterPro" id="IPR017871">
    <property type="entry name" value="ABC_transporter-like_CS"/>
</dbReference>
<dbReference type="Gene3D" id="3.40.50.300">
    <property type="entry name" value="P-loop containing nucleotide triphosphate hydrolases"/>
    <property type="match status" value="1"/>
</dbReference>
<dbReference type="PANTHER" id="PTHR42781">
    <property type="entry name" value="SPERMIDINE/PUTRESCINE IMPORT ATP-BINDING PROTEIN POTA"/>
    <property type="match status" value="1"/>
</dbReference>
<reference evidence="13" key="1">
    <citation type="submission" date="2020-06" db="EMBL/GenBank/DDBJ databases">
        <title>Unique genomic features of the anaerobic methanotrophic archaea.</title>
        <authorList>
            <person name="Chadwick G.L."/>
            <person name="Skennerton C.T."/>
            <person name="Laso-Perez R."/>
            <person name="Leu A.O."/>
            <person name="Speth D.R."/>
            <person name="Yu H."/>
            <person name="Morgan-Lang C."/>
            <person name="Hatzenpichler R."/>
            <person name="Goudeau D."/>
            <person name="Malmstrom R."/>
            <person name="Brazelton W.J."/>
            <person name="Woyke T."/>
            <person name="Hallam S.J."/>
            <person name="Tyson G.W."/>
            <person name="Wegener G."/>
            <person name="Boetius A."/>
            <person name="Orphan V."/>
        </authorList>
    </citation>
    <scope>NUCLEOTIDE SEQUENCE</scope>
</reference>
<dbReference type="InterPro" id="IPR003593">
    <property type="entry name" value="AAA+_ATPase"/>
</dbReference>
<keyword evidence="3" id="KW-0500">Molybdenum</keyword>
<dbReference type="InterPro" id="IPR027417">
    <property type="entry name" value="P-loop_NTPase"/>
</dbReference>
<evidence type="ECO:0000256" key="1">
    <source>
        <dbReference type="ARBA" id="ARBA00004202"/>
    </source>
</evidence>
<evidence type="ECO:0000256" key="10">
    <source>
        <dbReference type="ARBA" id="ARBA00047936"/>
    </source>
</evidence>
<evidence type="ECO:0000313" key="13">
    <source>
        <dbReference type="EMBL" id="QNO49613.1"/>
    </source>
</evidence>
<gene>
    <name evidence="13" type="primary">btuD</name>
    <name evidence="13" type="ORF">AIHMFPNM_00014</name>
</gene>
<dbReference type="CDD" id="cd03299">
    <property type="entry name" value="ABC_ModC_like"/>
    <property type="match status" value="1"/>
</dbReference>
<dbReference type="Pfam" id="PF03459">
    <property type="entry name" value="TOBE"/>
    <property type="match status" value="1"/>
</dbReference>
<dbReference type="InterPro" id="IPR008995">
    <property type="entry name" value="Mo/tungstate-bd_C_term_dom"/>
</dbReference>
<proteinExistence type="inferred from homology"/>
<dbReference type="GO" id="GO:0005886">
    <property type="term" value="C:plasma membrane"/>
    <property type="evidence" value="ECO:0007669"/>
    <property type="project" value="UniProtKB-SubCell"/>
</dbReference>
<organism evidence="13">
    <name type="scientific">Candidatus Methanogaster sp. ANME-2c ERB4</name>
    <dbReference type="NCBI Taxonomy" id="2759911"/>
    <lineage>
        <taxon>Archaea</taxon>
        <taxon>Methanobacteriati</taxon>
        <taxon>Methanobacteriota</taxon>
        <taxon>Stenosarchaea group</taxon>
        <taxon>Methanomicrobia</taxon>
        <taxon>Methanosarcinales</taxon>
        <taxon>ANME-2 cluster</taxon>
        <taxon>Candidatus Methanogasteraceae</taxon>
        <taxon>Candidatus Methanogaster</taxon>
    </lineage>
</organism>
<dbReference type="PANTHER" id="PTHR42781:SF4">
    <property type="entry name" value="SPERMIDINE_PUTRESCINE IMPORT ATP-BINDING PROTEIN POTA"/>
    <property type="match status" value="1"/>
</dbReference>
<sequence>MIEIKNLLRNWKEFSLNINLHIKEKEYFVILGPTASGKTLLLELIAGFYHPDSGSIMIGKTDVADLSPEQRKIGFVYQDYSIFPHLNVEENIEFGLKLKKTPRDERRRRVQEIMNLLGIFHLSHRYSLTLSGGEQQRVALARAIVVDPEILLLDEPLSALDNQTQNMLRDELKRIHHEAGLTTIHVTHDQTEAMTLADRIAVMIKGRIVQVGTPEEIFNSPANAEIAEFVGTENILAGIVVSNDGGLATIEVGVHVVEAVSGYSAGEHVRVCLRPEDVAVSVGAVASQTRHGDRDHRESSVRNAFYGTVTQMTLYGALTRVKIDCGVAIVALITKQSAAAMGLTAGSPVCVSFKAAAVHVIG</sequence>